<organism evidence="2 3">
    <name type="scientific">Catellatospora aurea</name>
    <dbReference type="NCBI Taxonomy" id="1337874"/>
    <lineage>
        <taxon>Bacteria</taxon>
        <taxon>Bacillati</taxon>
        <taxon>Actinomycetota</taxon>
        <taxon>Actinomycetes</taxon>
        <taxon>Micromonosporales</taxon>
        <taxon>Micromonosporaceae</taxon>
        <taxon>Catellatospora</taxon>
    </lineage>
</organism>
<reference evidence="3" key="1">
    <citation type="journal article" date="2019" name="Int. J. Syst. Evol. Microbiol.">
        <title>The Global Catalogue of Microorganisms (GCM) 10K type strain sequencing project: providing services to taxonomists for standard genome sequencing and annotation.</title>
        <authorList>
            <consortium name="The Broad Institute Genomics Platform"/>
            <consortium name="The Broad Institute Genome Sequencing Center for Infectious Disease"/>
            <person name="Wu L."/>
            <person name="Ma J."/>
        </authorList>
    </citation>
    <scope>NUCLEOTIDE SEQUENCE [LARGE SCALE GENOMIC DNA]</scope>
    <source>
        <strain evidence="3">CGMCC 1.9106</strain>
    </source>
</reference>
<dbReference type="Proteomes" id="UP001596392">
    <property type="component" value="Unassembled WGS sequence"/>
</dbReference>
<keyword evidence="1" id="KW-0472">Membrane</keyword>
<proteinExistence type="predicted"/>
<keyword evidence="3" id="KW-1185">Reference proteome</keyword>
<feature type="transmembrane region" description="Helical" evidence="1">
    <location>
        <begin position="217"/>
        <end position="240"/>
    </location>
</feature>
<feature type="transmembrane region" description="Helical" evidence="1">
    <location>
        <begin position="120"/>
        <end position="143"/>
    </location>
</feature>
<name>A0ABW2GQD8_9ACTN</name>
<dbReference type="RefSeq" id="WP_376805561.1">
    <property type="nucleotide sequence ID" value="NZ_JBHTAC010000005.1"/>
</dbReference>
<evidence type="ECO:0000256" key="1">
    <source>
        <dbReference type="SAM" id="Phobius"/>
    </source>
</evidence>
<dbReference type="EMBL" id="JBHTAC010000005">
    <property type="protein sequence ID" value="MFC7242127.1"/>
    <property type="molecule type" value="Genomic_DNA"/>
</dbReference>
<feature type="transmembrane region" description="Helical" evidence="1">
    <location>
        <begin position="51"/>
        <end position="72"/>
    </location>
</feature>
<feature type="transmembrane region" description="Helical" evidence="1">
    <location>
        <begin position="22"/>
        <end position="39"/>
    </location>
</feature>
<comment type="caution">
    <text evidence="2">The sequence shown here is derived from an EMBL/GenBank/DDBJ whole genome shotgun (WGS) entry which is preliminary data.</text>
</comment>
<feature type="transmembrane region" description="Helical" evidence="1">
    <location>
        <begin position="78"/>
        <end position="100"/>
    </location>
</feature>
<evidence type="ECO:0000313" key="2">
    <source>
        <dbReference type="EMBL" id="MFC7242127.1"/>
    </source>
</evidence>
<keyword evidence="1" id="KW-1133">Transmembrane helix</keyword>
<feature type="transmembrane region" description="Helical" evidence="1">
    <location>
        <begin position="188"/>
        <end position="211"/>
    </location>
</feature>
<evidence type="ECO:0000313" key="3">
    <source>
        <dbReference type="Proteomes" id="UP001596392"/>
    </source>
</evidence>
<accession>A0ABW2GQD8</accession>
<gene>
    <name evidence="2" type="ORF">ACFQO7_06495</name>
</gene>
<protein>
    <submittedName>
        <fullName evidence="2">DUF6518 family protein</fullName>
    </submittedName>
</protein>
<keyword evidence="1" id="KW-0812">Transmembrane</keyword>
<sequence>MATVETATDVAEAEPSVAVGPSLRWVLVAGAALGTLAFLGDELPETVGRIVLTLTSNGFAWGAAAFVTGYLVRRARRAPVVATGLLLVATAVYYLLILVVSRRWSGGYTEDGSSYDMYGLISLVRAAGFWLGLAVGAGLVFGLLGHVVRNASPGLSAAAAGLSYGLLAAEGMYGLATASWSMIDDPFVQAYVVSYAIQVPLALAVVTVLAARRSTPFAWAVYPASAVCSAGLGIVLWSVVASIRVSGF</sequence>
<feature type="transmembrane region" description="Helical" evidence="1">
    <location>
        <begin position="155"/>
        <end position="176"/>
    </location>
</feature>